<evidence type="ECO:0000313" key="1">
    <source>
        <dbReference type="EMBL" id="MBB5727111.1"/>
    </source>
</evidence>
<name>A0ABR6N8I5_9SPHN</name>
<protein>
    <submittedName>
        <fullName evidence="1">Uncharacterized protein</fullName>
    </submittedName>
</protein>
<sequence length="58" mass="6197">MDMNELYRVHQVSITQASNAATIEARISHAGRAAGYASLIASKQLIFGVGHPTLVRSS</sequence>
<accession>A0ABR6N8I5</accession>
<organism evidence="1 2">
    <name type="scientific">Sphingomonas endophytica</name>
    <dbReference type="NCBI Taxonomy" id="869719"/>
    <lineage>
        <taxon>Bacteria</taxon>
        <taxon>Pseudomonadati</taxon>
        <taxon>Pseudomonadota</taxon>
        <taxon>Alphaproteobacteria</taxon>
        <taxon>Sphingomonadales</taxon>
        <taxon>Sphingomonadaceae</taxon>
        <taxon>Sphingomonas</taxon>
    </lineage>
</organism>
<gene>
    <name evidence="1" type="ORF">FHS97_003065</name>
</gene>
<dbReference type="RefSeq" id="WP_184039828.1">
    <property type="nucleotide sequence ID" value="NZ_BAABAR010000018.1"/>
</dbReference>
<dbReference type="Proteomes" id="UP000560131">
    <property type="component" value="Unassembled WGS sequence"/>
</dbReference>
<proteinExistence type="predicted"/>
<evidence type="ECO:0000313" key="2">
    <source>
        <dbReference type="Proteomes" id="UP000560131"/>
    </source>
</evidence>
<keyword evidence="2" id="KW-1185">Reference proteome</keyword>
<comment type="caution">
    <text evidence="1">The sequence shown here is derived from an EMBL/GenBank/DDBJ whole genome shotgun (WGS) entry which is preliminary data.</text>
</comment>
<reference evidence="1 2" key="1">
    <citation type="submission" date="2020-08" db="EMBL/GenBank/DDBJ databases">
        <title>Genomic Encyclopedia of Type Strains, Phase IV (KMG-IV): sequencing the most valuable type-strain genomes for metagenomic binning, comparative biology and taxonomic classification.</title>
        <authorList>
            <person name="Goeker M."/>
        </authorList>
    </citation>
    <scope>NUCLEOTIDE SEQUENCE [LARGE SCALE GENOMIC DNA]</scope>
    <source>
        <strain evidence="1 2">DSM 101535</strain>
    </source>
</reference>
<dbReference type="EMBL" id="JACIJN010000011">
    <property type="protein sequence ID" value="MBB5727111.1"/>
    <property type="molecule type" value="Genomic_DNA"/>
</dbReference>